<gene>
    <name evidence="5" type="ORF">DL546_000919</name>
</gene>
<evidence type="ECO:0000256" key="3">
    <source>
        <dbReference type="SAM" id="MobiDB-lite"/>
    </source>
</evidence>
<feature type="region of interest" description="Disordered" evidence="3">
    <location>
        <begin position="685"/>
        <end position="713"/>
    </location>
</feature>
<protein>
    <submittedName>
        <fullName evidence="5">Uncharacterized protein</fullName>
    </submittedName>
</protein>
<evidence type="ECO:0000256" key="1">
    <source>
        <dbReference type="ARBA" id="ARBA00022441"/>
    </source>
</evidence>
<sequence>MAPPTMQPSRSDSEIAPSSPPVRPVRPTFHHRYTDDRLREGVGKLPSFSMQSNIRKDRRSIFKELGLDTDCGATYEPLLSDKEFAEITGLTSAGSDRPSDYNNSERAKGNSAGNRRLQKAQRPRDNHSDDPTSSPQSATSTDSKGWFTKLVAGRRPRIKTAASAPPPTMSSFTRLTSVALFVAVVIPGFSYYNGQEKVALNGADAGVIRRKPDGPVLETRADSPKLCKRWSHQSAHLNGTLYIYGGQASATEGQTSDTWNNNLYTLDLTKSWDISSPSMVYQGQADGPPAVANGYLWNDYHNLYLYGGEFADNLPGDVPDSYAQPAPVSTWQYSISAKKWTEYTDPVTSAGNESTPDGVPVQRAAEGAGISVPELGISWYFGGHLDQSTSPGWSYMTPRVYLKSMLEFTHPGWSNDAVFALNGKAAAPDGGTYRNITEGGLQATDAFAERADGALVYVPGWGKKGVLIGLAGGDADTFVSDLSVLDVYDIASSQWYHQKTSGTPPGVRVNPCTVIASAPDASSFNIYLFGGQNLQPAKQQTQYSDMYILSIPSFTWVEVPQGGDNKPSGRSGHTCHLRDGQLVLVGGYTGTGCDSPGIYVFNATSLEWTSSFKALDHPADHHPDNSVLSNSFGYAVPDIVASVIGGGASGSATATTPAAGPATGGPFLTGTAPVFTVTATASATGPGVTTTATSTLQPNSSTPSSSDPSPGNDRKGGLIAAGVIAGLAGLLALYLGYCAWLYRRQVRAYKTHLAAVNRYSSTAAPRSRGSFRGLAAFFGRAGSHKNRRPHESSLIAEPAMTEKSKSSSERRGRTHRRDESSSTADSFSWVGGQALEPKLLFDDPTPDSGYSGSRPSAPRYSGQYSAVGSSSRPTPGSEPTPEEDHRRYSGESRDSTEGLLDGQEPSFFSVVLGPRRALRVVNGLGGEEGLERGPSLRR</sequence>
<dbReference type="Pfam" id="PF24681">
    <property type="entry name" value="Kelch_KLHDC2_KLHL20_DRC7"/>
    <property type="match status" value="1"/>
</dbReference>
<name>A0A420YHY9_9PEZI</name>
<dbReference type="InterPro" id="IPR015915">
    <property type="entry name" value="Kelch-typ_b-propeller"/>
</dbReference>
<dbReference type="Gene3D" id="2.120.10.80">
    <property type="entry name" value="Kelch-type beta propeller"/>
    <property type="match status" value="2"/>
</dbReference>
<feature type="compositionally biased region" description="Basic and acidic residues" evidence="3">
    <location>
        <begin position="882"/>
        <end position="896"/>
    </location>
</feature>
<feature type="region of interest" description="Disordered" evidence="3">
    <location>
        <begin position="782"/>
        <end position="905"/>
    </location>
</feature>
<dbReference type="PANTHER" id="PTHR46093:SF18">
    <property type="entry name" value="FIBRONECTIN TYPE-III DOMAIN-CONTAINING PROTEIN"/>
    <property type="match status" value="1"/>
</dbReference>
<evidence type="ECO:0000313" key="5">
    <source>
        <dbReference type="EMBL" id="RKU47480.1"/>
    </source>
</evidence>
<accession>A0A420YHY9</accession>
<keyword evidence="2" id="KW-0677">Repeat</keyword>
<feature type="region of interest" description="Disordered" evidence="3">
    <location>
        <begin position="1"/>
        <end position="56"/>
    </location>
</feature>
<evidence type="ECO:0000256" key="4">
    <source>
        <dbReference type="SAM" id="Phobius"/>
    </source>
</evidence>
<proteinExistence type="predicted"/>
<feature type="compositionally biased region" description="Polar residues" evidence="3">
    <location>
        <begin position="131"/>
        <end position="143"/>
    </location>
</feature>
<feature type="transmembrane region" description="Helical" evidence="4">
    <location>
        <begin position="718"/>
        <end position="742"/>
    </location>
</feature>
<dbReference type="STRING" id="177199.A0A420YHY9"/>
<feature type="region of interest" description="Disordered" evidence="3">
    <location>
        <begin position="91"/>
        <end position="146"/>
    </location>
</feature>
<dbReference type="SUPFAM" id="SSF117281">
    <property type="entry name" value="Kelch motif"/>
    <property type="match status" value="1"/>
</dbReference>
<keyword evidence="4" id="KW-0812">Transmembrane</keyword>
<dbReference type="OrthoDB" id="10251809at2759"/>
<keyword evidence="6" id="KW-1185">Reference proteome</keyword>
<reference evidence="5 6" key="1">
    <citation type="submission" date="2018-08" db="EMBL/GenBank/DDBJ databases">
        <title>Draft genome of the lignicolous fungus Coniochaeta pulveracea.</title>
        <authorList>
            <person name="Borstlap C.J."/>
            <person name="De Witt R.N."/>
            <person name="Botha A."/>
            <person name="Volschenk H."/>
        </authorList>
    </citation>
    <scope>NUCLEOTIDE SEQUENCE [LARGE SCALE GENOMIC DNA]</scope>
    <source>
        <strain evidence="5 6">CAB683</strain>
    </source>
</reference>
<feature type="compositionally biased region" description="Polar residues" evidence="3">
    <location>
        <begin position="862"/>
        <end position="874"/>
    </location>
</feature>
<dbReference type="AlphaFoldDB" id="A0A420YHY9"/>
<comment type="caution">
    <text evidence="5">The sequence shown here is derived from an EMBL/GenBank/DDBJ whole genome shotgun (WGS) entry which is preliminary data.</text>
</comment>
<evidence type="ECO:0000313" key="6">
    <source>
        <dbReference type="Proteomes" id="UP000275385"/>
    </source>
</evidence>
<feature type="compositionally biased region" description="Low complexity" evidence="3">
    <location>
        <begin position="685"/>
        <end position="710"/>
    </location>
</feature>
<dbReference type="EMBL" id="QVQW01000008">
    <property type="protein sequence ID" value="RKU47480.1"/>
    <property type="molecule type" value="Genomic_DNA"/>
</dbReference>
<keyword evidence="4" id="KW-0472">Membrane</keyword>
<feature type="compositionally biased region" description="Basic and acidic residues" evidence="3">
    <location>
        <begin position="32"/>
        <end position="42"/>
    </location>
</feature>
<feature type="compositionally biased region" description="Basic and acidic residues" evidence="3">
    <location>
        <begin position="97"/>
        <end position="108"/>
    </location>
</feature>
<feature type="compositionally biased region" description="Basic and acidic residues" evidence="3">
    <location>
        <begin position="800"/>
        <end position="820"/>
    </location>
</feature>
<keyword evidence="1" id="KW-0880">Kelch repeat</keyword>
<evidence type="ECO:0000256" key="2">
    <source>
        <dbReference type="ARBA" id="ARBA00022737"/>
    </source>
</evidence>
<dbReference type="Proteomes" id="UP000275385">
    <property type="component" value="Unassembled WGS sequence"/>
</dbReference>
<keyword evidence="4" id="KW-1133">Transmembrane helix</keyword>
<dbReference type="PANTHER" id="PTHR46093">
    <property type="entry name" value="ACYL-COA-BINDING DOMAIN-CONTAINING PROTEIN 5"/>
    <property type="match status" value="1"/>
</dbReference>
<organism evidence="5 6">
    <name type="scientific">Coniochaeta pulveracea</name>
    <dbReference type="NCBI Taxonomy" id="177199"/>
    <lineage>
        <taxon>Eukaryota</taxon>
        <taxon>Fungi</taxon>
        <taxon>Dikarya</taxon>
        <taxon>Ascomycota</taxon>
        <taxon>Pezizomycotina</taxon>
        <taxon>Sordariomycetes</taxon>
        <taxon>Sordariomycetidae</taxon>
        <taxon>Coniochaetales</taxon>
        <taxon>Coniochaetaceae</taxon>
        <taxon>Coniochaeta</taxon>
    </lineage>
</organism>